<organism evidence="3 4">
    <name type="scientific">Dactylosporangium darangshiense</name>
    <dbReference type="NCBI Taxonomy" id="579108"/>
    <lineage>
        <taxon>Bacteria</taxon>
        <taxon>Bacillati</taxon>
        <taxon>Actinomycetota</taxon>
        <taxon>Actinomycetes</taxon>
        <taxon>Micromonosporales</taxon>
        <taxon>Micromonosporaceae</taxon>
        <taxon>Dactylosporangium</taxon>
    </lineage>
</organism>
<proteinExistence type="predicted"/>
<evidence type="ECO:0000256" key="1">
    <source>
        <dbReference type="ARBA" id="ARBA00023172"/>
    </source>
</evidence>
<name>A0ABP8DVC6_9ACTN</name>
<evidence type="ECO:0000313" key="3">
    <source>
        <dbReference type="EMBL" id="GAA4263849.1"/>
    </source>
</evidence>
<protein>
    <recommendedName>
        <fullName evidence="2">Tyr recombinase domain-containing protein</fullName>
    </recommendedName>
</protein>
<comment type="caution">
    <text evidence="3">The sequence shown here is derived from an EMBL/GenBank/DDBJ whole genome shotgun (WGS) entry which is preliminary data.</text>
</comment>
<dbReference type="EMBL" id="BAABAT010000082">
    <property type="protein sequence ID" value="GAA4263849.1"/>
    <property type="molecule type" value="Genomic_DNA"/>
</dbReference>
<keyword evidence="4" id="KW-1185">Reference proteome</keyword>
<dbReference type="Pfam" id="PF00589">
    <property type="entry name" value="Phage_integrase"/>
    <property type="match status" value="1"/>
</dbReference>
<keyword evidence="1" id="KW-0233">DNA recombination</keyword>
<dbReference type="Proteomes" id="UP001500620">
    <property type="component" value="Unassembled WGS sequence"/>
</dbReference>
<dbReference type="InterPro" id="IPR011010">
    <property type="entry name" value="DNA_brk_join_enz"/>
</dbReference>
<dbReference type="Gene3D" id="1.10.443.10">
    <property type="entry name" value="Intergrase catalytic core"/>
    <property type="match status" value="1"/>
</dbReference>
<dbReference type="RefSeq" id="WP_380131954.1">
    <property type="nucleotide sequence ID" value="NZ_JBHTFY010000001.1"/>
</dbReference>
<dbReference type="InterPro" id="IPR013762">
    <property type="entry name" value="Integrase-like_cat_sf"/>
</dbReference>
<evidence type="ECO:0000313" key="4">
    <source>
        <dbReference type="Proteomes" id="UP001500620"/>
    </source>
</evidence>
<dbReference type="InterPro" id="IPR002104">
    <property type="entry name" value="Integrase_catalytic"/>
</dbReference>
<accession>A0ABP8DVC6</accession>
<sequence>MSEVGEPAAWHVDVRRGPAGRRGGPAHDAAGWLRHEGRGRDDAVRHRRLAFNAARYAAIPKPAAADLPCWIAFEAASFLRYCRDVGDPLTELFELLVATGMRKGEALGLHWADVDLAGRVLFVRHTLVAVDNRRVQFNHPKTPASRARIAVSKRAVAARGGVGTTVPAK</sequence>
<evidence type="ECO:0000259" key="2">
    <source>
        <dbReference type="Pfam" id="PF00589"/>
    </source>
</evidence>
<dbReference type="SUPFAM" id="SSF56349">
    <property type="entry name" value="DNA breaking-rejoining enzymes"/>
    <property type="match status" value="1"/>
</dbReference>
<feature type="domain" description="Tyr recombinase" evidence="2">
    <location>
        <begin position="91"/>
        <end position="138"/>
    </location>
</feature>
<gene>
    <name evidence="3" type="ORF">GCM10022255_112120</name>
</gene>
<reference evidence="4" key="1">
    <citation type="journal article" date="2019" name="Int. J. Syst. Evol. Microbiol.">
        <title>The Global Catalogue of Microorganisms (GCM) 10K type strain sequencing project: providing services to taxonomists for standard genome sequencing and annotation.</title>
        <authorList>
            <consortium name="The Broad Institute Genomics Platform"/>
            <consortium name="The Broad Institute Genome Sequencing Center for Infectious Disease"/>
            <person name="Wu L."/>
            <person name="Ma J."/>
        </authorList>
    </citation>
    <scope>NUCLEOTIDE SEQUENCE [LARGE SCALE GENOMIC DNA]</scope>
    <source>
        <strain evidence="4">JCM 17441</strain>
    </source>
</reference>